<evidence type="ECO:0000313" key="3">
    <source>
        <dbReference type="Proteomes" id="UP001286174"/>
    </source>
</evidence>
<keyword evidence="3" id="KW-1185">Reference proteome</keyword>
<evidence type="ECO:0000313" key="2">
    <source>
        <dbReference type="EMBL" id="MDX8420002.1"/>
    </source>
</evidence>
<sequence length="97" mass="11042">MFSFIVWAVLILCFITVVASAASKPKKKGRKPNYLVGRTISSDGHTIPYKDDITCENLDGHHHPTSNQPRYIVHEEPEEGYVILNGKKIRLKDCKYL</sequence>
<reference evidence="2 3" key="1">
    <citation type="submission" date="2022-03" db="EMBL/GenBank/DDBJ databases">
        <title>Novel taxa within the pig intestine.</title>
        <authorList>
            <person name="Wylensek D."/>
            <person name="Bishof K."/>
            <person name="Afrizal A."/>
            <person name="Clavel T."/>
        </authorList>
    </citation>
    <scope>NUCLEOTIDE SEQUENCE [LARGE SCALE GENOMIC DNA]</scope>
    <source>
        <strain evidence="2 3">CLA-KB-P133</strain>
    </source>
</reference>
<evidence type="ECO:0000256" key="1">
    <source>
        <dbReference type="SAM" id="SignalP"/>
    </source>
</evidence>
<dbReference type="Proteomes" id="UP001286174">
    <property type="component" value="Unassembled WGS sequence"/>
</dbReference>
<name>A0AB35U7K5_9FIRM</name>
<dbReference type="AlphaFoldDB" id="A0AB35U7K5"/>
<comment type="caution">
    <text evidence="2">The sequence shown here is derived from an EMBL/GenBank/DDBJ whole genome shotgun (WGS) entry which is preliminary data.</text>
</comment>
<gene>
    <name evidence="2" type="ORF">MOZ60_07825</name>
</gene>
<accession>A0AB35U7K5</accession>
<protein>
    <submittedName>
        <fullName evidence="2">Uncharacterized protein</fullName>
    </submittedName>
</protein>
<feature type="chain" id="PRO_5044301563" evidence="1">
    <location>
        <begin position="22"/>
        <end position="97"/>
    </location>
</feature>
<dbReference type="RefSeq" id="WP_370596247.1">
    <property type="nucleotide sequence ID" value="NZ_JALBUR010000019.1"/>
</dbReference>
<dbReference type="EMBL" id="JALBUR010000019">
    <property type="protein sequence ID" value="MDX8420002.1"/>
    <property type="molecule type" value="Genomic_DNA"/>
</dbReference>
<organism evidence="2 3">
    <name type="scientific">Grylomicrobium aquisgranensis</name>
    <dbReference type="NCBI Taxonomy" id="2926318"/>
    <lineage>
        <taxon>Bacteria</taxon>
        <taxon>Bacillati</taxon>
        <taxon>Bacillota</taxon>
        <taxon>Erysipelotrichia</taxon>
        <taxon>Erysipelotrichales</taxon>
        <taxon>Erysipelotrichaceae</taxon>
        <taxon>Grylomicrobium</taxon>
    </lineage>
</organism>
<feature type="signal peptide" evidence="1">
    <location>
        <begin position="1"/>
        <end position="21"/>
    </location>
</feature>
<keyword evidence="1" id="KW-0732">Signal</keyword>
<proteinExistence type="predicted"/>